<feature type="compositionally biased region" description="Pro residues" evidence="1">
    <location>
        <begin position="977"/>
        <end position="1016"/>
    </location>
</feature>
<feature type="compositionally biased region" description="Polar residues" evidence="1">
    <location>
        <begin position="1278"/>
        <end position="1299"/>
    </location>
</feature>
<dbReference type="GO" id="GO:0030154">
    <property type="term" value="P:cell differentiation"/>
    <property type="evidence" value="ECO:0007669"/>
    <property type="project" value="TreeGrafter"/>
</dbReference>
<feature type="region of interest" description="Disordered" evidence="1">
    <location>
        <begin position="1477"/>
        <end position="1558"/>
    </location>
</feature>
<feature type="compositionally biased region" description="Gly residues" evidence="1">
    <location>
        <begin position="77"/>
        <end position="86"/>
    </location>
</feature>
<feature type="compositionally biased region" description="Polar residues" evidence="1">
    <location>
        <begin position="262"/>
        <end position="286"/>
    </location>
</feature>
<feature type="compositionally biased region" description="Pro residues" evidence="1">
    <location>
        <begin position="1251"/>
        <end position="1270"/>
    </location>
</feature>
<feature type="compositionally biased region" description="Polar residues" evidence="1">
    <location>
        <begin position="1367"/>
        <end position="1392"/>
    </location>
</feature>
<dbReference type="Proteomes" id="UP000515150">
    <property type="component" value="Chromosome 22"/>
</dbReference>
<feature type="compositionally biased region" description="Polar residues" evidence="1">
    <location>
        <begin position="620"/>
        <end position="639"/>
    </location>
</feature>
<proteinExistence type="predicted"/>
<name>A0A6P7LJ78_BETSP</name>
<protein>
    <submittedName>
        <fullName evidence="3">Uncharacterized protein KIAA1522 homolog isoform X1</fullName>
    </submittedName>
</protein>
<organism evidence="2 3">
    <name type="scientific">Betta splendens</name>
    <name type="common">Siamese fighting fish</name>
    <dbReference type="NCBI Taxonomy" id="158456"/>
    <lineage>
        <taxon>Eukaryota</taxon>
        <taxon>Metazoa</taxon>
        <taxon>Chordata</taxon>
        <taxon>Craniata</taxon>
        <taxon>Vertebrata</taxon>
        <taxon>Euteleostomi</taxon>
        <taxon>Actinopterygii</taxon>
        <taxon>Neopterygii</taxon>
        <taxon>Teleostei</taxon>
        <taxon>Neoteleostei</taxon>
        <taxon>Acanthomorphata</taxon>
        <taxon>Anabantaria</taxon>
        <taxon>Anabantiformes</taxon>
        <taxon>Anabantoidei</taxon>
        <taxon>Osphronemidae</taxon>
        <taxon>Betta</taxon>
    </lineage>
</organism>
<feature type="region of interest" description="Disordered" evidence="1">
    <location>
        <begin position="844"/>
        <end position="962"/>
    </location>
</feature>
<feature type="compositionally biased region" description="Low complexity" evidence="1">
    <location>
        <begin position="433"/>
        <end position="453"/>
    </location>
</feature>
<dbReference type="PANTHER" id="PTHR23039">
    <property type="entry name" value="NANCE-HORAN SYNDROME PROTEIN"/>
    <property type="match status" value="1"/>
</dbReference>
<feature type="compositionally biased region" description="Low complexity" evidence="1">
    <location>
        <begin position="176"/>
        <end position="209"/>
    </location>
</feature>
<feature type="region of interest" description="Disordered" evidence="1">
    <location>
        <begin position="380"/>
        <end position="680"/>
    </location>
</feature>
<feature type="compositionally biased region" description="Basic residues" evidence="1">
    <location>
        <begin position="26"/>
        <end position="35"/>
    </location>
</feature>
<accession>A0A6P7LJ78</accession>
<dbReference type="OrthoDB" id="9948858at2759"/>
<feature type="compositionally biased region" description="Polar residues" evidence="1">
    <location>
        <begin position="1188"/>
        <end position="1202"/>
    </location>
</feature>
<feature type="compositionally biased region" description="Pro residues" evidence="1">
    <location>
        <begin position="1159"/>
        <end position="1171"/>
    </location>
</feature>
<dbReference type="RefSeq" id="XP_028993808.1">
    <property type="nucleotide sequence ID" value="XM_029137975.3"/>
</dbReference>
<feature type="compositionally biased region" description="Low complexity" evidence="1">
    <location>
        <begin position="61"/>
        <end position="76"/>
    </location>
</feature>
<feature type="compositionally biased region" description="Low complexity" evidence="1">
    <location>
        <begin position="1395"/>
        <end position="1413"/>
    </location>
</feature>
<evidence type="ECO:0000256" key="1">
    <source>
        <dbReference type="SAM" id="MobiDB-lite"/>
    </source>
</evidence>
<feature type="compositionally biased region" description="Basic and acidic residues" evidence="1">
    <location>
        <begin position="545"/>
        <end position="556"/>
    </location>
</feature>
<evidence type="ECO:0000313" key="2">
    <source>
        <dbReference type="Proteomes" id="UP000515150"/>
    </source>
</evidence>
<feature type="compositionally biased region" description="Pro residues" evidence="1">
    <location>
        <begin position="941"/>
        <end position="955"/>
    </location>
</feature>
<feature type="compositionally biased region" description="Low complexity" evidence="1">
    <location>
        <begin position="383"/>
        <end position="426"/>
    </location>
</feature>
<feature type="region of interest" description="Disordered" evidence="1">
    <location>
        <begin position="254"/>
        <end position="292"/>
    </location>
</feature>
<feature type="compositionally biased region" description="Basic and acidic residues" evidence="1">
    <location>
        <begin position="464"/>
        <end position="478"/>
    </location>
</feature>
<gene>
    <name evidence="3" type="primary">LOC114847960</name>
</gene>
<keyword evidence="2" id="KW-1185">Reference proteome</keyword>
<evidence type="ECO:0000313" key="3">
    <source>
        <dbReference type="RefSeq" id="XP_028993808.1"/>
    </source>
</evidence>
<feature type="region of interest" description="Disordered" evidence="1">
    <location>
        <begin position="1154"/>
        <end position="1458"/>
    </location>
</feature>
<feature type="region of interest" description="Disordered" evidence="1">
    <location>
        <begin position="977"/>
        <end position="1089"/>
    </location>
</feature>
<feature type="compositionally biased region" description="Basic and acidic residues" evidence="1">
    <location>
        <begin position="786"/>
        <end position="801"/>
    </location>
</feature>
<feature type="compositionally biased region" description="Pro residues" evidence="1">
    <location>
        <begin position="1028"/>
        <end position="1089"/>
    </location>
</feature>
<feature type="compositionally biased region" description="Polar residues" evidence="1">
    <location>
        <begin position="1214"/>
        <end position="1227"/>
    </location>
</feature>
<dbReference type="PANTHER" id="PTHR23039:SF6">
    <property type="entry name" value="SIMILAR TO MKIAA1522 PROTEIN"/>
    <property type="match status" value="1"/>
</dbReference>
<feature type="compositionally biased region" description="Low complexity" evidence="1">
    <location>
        <begin position="574"/>
        <end position="588"/>
    </location>
</feature>
<dbReference type="GeneID" id="114847960"/>
<feature type="compositionally biased region" description="Low complexity" evidence="1">
    <location>
        <begin position="655"/>
        <end position="665"/>
    </location>
</feature>
<feature type="compositionally biased region" description="Basic residues" evidence="1">
    <location>
        <begin position="220"/>
        <end position="230"/>
    </location>
</feature>
<dbReference type="KEGG" id="bspl:114847960"/>
<feature type="region of interest" description="Disordered" evidence="1">
    <location>
        <begin position="164"/>
        <end position="237"/>
    </location>
</feature>
<feature type="region of interest" description="Disordered" evidence="1">
    <location>
        <begin position="731"/>
        <end position="762"/>
    </location>
</feature>
<feature type="region of interest" description="Disordered" evidence="1">
    <location>
        <begin position="23"/>
        <end position="110"/>
    </location>
</feature>
<reference evidence="3" key="1">
    <citation type="submission" date="2025-08" db="UniProtKB">
        <authorList>
            <consortium name="RefSeq"/>
        </authorList>
    </citation>
    <scope>IDENTIFICATION</scope>
</reference>
<feature type="compositionally biased region" description="Basic and acidic residues" evidence="1">
    <location>
        <begin position="1516"/>
        <end position="1530"/>
    </location>
</feature>
<feature type="compositionally biased region" description="Polar residues" evidence="1">
    <location>
        <begin position="1348"/>
        <end position="1357"/>
    </location>
</feature>
<sequence>MSNRDSMGFGDLLPQDVVEVFAQERHSKRGRKKRSNSLGRALGWLKGKKRKDLGANGQSLGLGPALDLALDGHPAGNQGGHKGGQKPGKQNPPYGNAHAVQKRSDDDKAAAPPLLQENVFIESSRPKYLEDLHTEAQEGLKMMQQEEINNGVEFQDNESTISSMTMQTDGESGGFTTDSTIQDTSSVVSVQSSVSTRSSRSGLTRQGSTFRPLNSGKKADKVKRGRHRKTVGGIPQHVRREMGLDRAGWTLTHKFDEEQLYNGETDTSSTSDGPQLTASSPETSPSLPDIQPFKNQMEQLGASHAGHRDDLALLRCLDPHAPDEQRPHSLAVPWMTTANGLQQEQPGPVMSMSPQAAYMSKIIPNAVLPPSIEVVEISRGRSRSSLRTVSKSSLLLSSPTPSRASSRASSSRTTSSRTSNITSASRYNPPHLSDSSCWTTSESSDTLVSDSSTIASSTAPRQKRSQDGDASAREDRASASKCTSNGKVRGKVDEAQRDSQFVRSLSVMKPKRAPPPPSRSYSLHSKMKRRSRDLHDVRVISAESSPKKISREENKNESQSSAEVQIDSPSYHADTSSLDDSTGSGSFSPFKSQLQVLKEEKAATKDASQGKQENKLSKVISPSSGYSSQDAVSPHSSSPRPKKGLLAKLQRLFPSPSSAGSAPASDKAKAGDSVDPVHVSPSVRALRDLFNIPPPPKVHAPPPPPPEVWAHSKRSVELLLGPPVPDNLYAIVKKNPKDRRQQRQAASAEGPLKSLVTERKQQTPAITVASATGSLCVLETKTAQESRTMKAEMSKENDERLAQNVDLKGNGKVTERDKVSDKLSGMLMKAVEKRDEWLIAKKTSAQATDAAPAISSVHISPSSTAARHKQPAEGKVAAGQAAVSPETSWPPPPSPSLSRPDEPDFPFPPPPLFGAVASVMPVQVPPEKSGSSQAAARPTLAIPPPPPYSAPPPPLQEASPSRTKKVFLPLKEAFPPPPEFAPPKFMPPPPKEFAPTSLAPPPPASMVVSPPAPPLPAAEVLLPAPEKVSPPAPPPPVSTLVSPPAPPPPVSTLVSPPAPPPPVSTLVSPPAPPPVSTLVSPPAPPPPPVMVSLPVPKEFISPPTEVVTVTSLLVQEVKEISYTPDKVAPVEEVVPLPPKETASKSCVDATLVRALSPPSSIPPPPPLPSQPKLPVMDIDVAQEKTQSKAETSPVSCNGISPPQTIPPPIELLHQPQTAPLNSDNPVTQEAPPSDVSVQPAPEISPEKAPEPAAPPPAPPLNTPLPPPLPEQSPAKITHQPSSVNTENQNQEVTSVTITAQEEEPGPIITPSLLQAVKLRSVNSSPEPPKAPDQPQSEVTRKEVPSIEVPTSSANGETPQKPIRKSLIVTSSTSAAPPVVVTSQTALPKSQSLAVPPASASTAPSPTKKSPSATGFPSMNLQEAIRLRAAGRSRESAASRLSAHSPTSPLDPLKSPSSTANFIFSKNYKKVVIETKPPSQAKAAMEVPSVPKAASEAESLKAGVKMPPPVAKKPKTKGKENEAGEETERTAGQEGEQEDNKERQNGTAGTVEEAEAAST</sequence>
<feature type="region of interest" description="Disordered" evidence="1">
    <location>
        <begin position="786"/>
        <end position="817"/>
    </location>
</feature>